<dbReference type="InterPro" id="IPR044023">
    <property type="entry name" value="Ig_7"/>
</dbReference>
<keyword evidence="3" id="KW-1185">Reference proteome</keyword>
<reference evidence="2 3" key="1">
    <citation type="submission" date="2017-11" db="EMBL/GenBank/DDBJ databases">
        <title>Taxonomic description and genome sequences of Spirosoma HA7 sp. nov., isolated from pollen microhabitat of Corylus avellana.</title>
        <authorList>
            <person name="Ambika Manirajan B."/>
            <person name="Suarez C."/>
            <person name="Ratering S."/>
            <person name="Geissler-Plaum R."/>
            <person name="Cardinale M."/>
            <person name="Sylvia S."/>
        </authorList>
    </citation>
    <scope>NUCLEOTIDE SEQUENCE [LARGE SCALE GENOMIC DNA]</scope>
    <source>
        <strain evidence="2 3">HA7</strain>
    </source>
</reference>
<accession>A0A2K8Z2S8</accession>
<dbReference type="EMBL" id="CP025096">
    <property type="protein sequence ID" value="AUD04151.1"/>
    <property type="molecule type" value="Genomic_DNA"/>
</dbReference>
<evidence type="ECO:0000259" key="1">
    <source>
        <dbReference type="Pfam" id="PF19081"/>
    </source>
</evidence>
<organism evidence="2 3">
    <name type="scientific">Spirosoma pollinicola</name>
    <dbReference type="NCBI Taxonomy" id="2057025"/>
    <lineage>
        <taxon>Bacteria</taxon>
        <taxon>Pseudomonadati</taxon>
        <taxon>Bacteroidota</taxon>
        <taxon>Cytophagia</taxon>
        <taxon>Cytophagales</taxon>
        <taxon>Cytophagaceae</taxon>
        <taxon>Spirosoma</taxon>
    </lineage>
</organism>
<evidence type="ECO:0000313" key="3">
    <source>
        <dbReference type="Proteomes" id="UP000232883"/>
    </source>
</evidence>
<protein>
    <recommendedName>
        <fullName evidence="1">Ig-like domain-containing protein</fullName>
    </recommendedName>
</protein>
<dbReference type="Pfam" id="PF13573">
    <property type="entry name" value="SprB"/>
    <property type="match status" value="1"/>
</dbReference>
<evidence type="ECO:0000313" key="2">
    <source>
        <dbReference type="EMBL" id="AUD04151.1"/>
    </source>
</evidence>
<dbReference type="AlphaFoldDB" id="A0A2K8Z2S8"/>
<dbReference type="Proteomes" id="UP000232883">
    <property type="component" value="Chromosome"/>
</dbReference>
<gene>
    <name evidence="2" type="ORF">CWM47_21325</name>
</gene>
<dbReference type="OrthoDB" id="7794186at2"/>
<dbReference type="Pfam" id="PF19081">
    <property type="entry name" value="Ig_7"/>
    <property type="match status" value="1"/>
</dbReference>
<dbReference type="Pfam" id="PF13585">
    <property type="entry name" value="CHU_C"/>
    <property type="match status" value="1"/>
</dbReference>
<proteinExistence type="predicted"/>
<name>A0A2K8Z2S8_9BACT</name>
<dbReference type="KEGG" id="spir:CWM47_21325"/>
<sequence length="524" mass="56371">MQGSRGIKWVFAVVVFCHIALFRVTLATADPARRGKPIATASDSIVLLSHDSNCRGGDPILTVTGTQVRWYADANKKQLLFQGNTYQTPSLDQTTTYYLTQTLGGVETVPVAITIEIVELYLRNVVTTPASCGKNDGVISVTATGETARNPIYYSLNKGPAQRSPVFTNLAPGTYLLMDSSAAGCWGTSNVTVAAPPNPTISSVNTDDPSCGQSNGRVAITAFGGAGNFEYSLTGVDFNPANSFLSLAAGDYRVWVRDQDGCLASQPVRLKKSISLQLQDIDVKATHCGLSNGQIDLSRTLGNGQLTFSLDSVQVNTSGVFLNLAAKTYLVTVRDETGCRAAKSVIIDPSEGPAIGPIKLEPPACGSLDGRLTVSATAQGKRMYSVNGQDFQPDSSFSQLPAGRYEVTVKDGRNCLVHQIIQLGEPCASMVYMPDSFSPNGDGINDGWALFFPFTRLQLTDLIIYNRWGNVVFHRTNETLSNGAILWDGDNQEVVIGGFYSYQLRVQLPNGQSQDYQGKVAVLR</sequence>
<dbReference type="InterPro" id="IPR025667">
    <property type="entry name" value="SprB_repeat"/>
</dbReference>
<feature type="domain" description="Ig-like" evidence="1">
    <location>
        <begin position="49"/>
        <end position="102"/>
    </location>
</feature>